<name>A0A7J8FXT9_MOLMO</name>
<accession>A0A7J8FXT9</accession>
<organism evidence="1 2">
    <name type="scientific">Molossus molossus</name>
    <name type="common">Pallas' mastiff bat</name>
    <name type="synonym">Vespertilio molossus</name>
    <dbReference type="NCBI Taxonomy" id="27622"/>
    <lineage>
        <taxon>Eukaryota</taxon>
        <taxon>Metazoa</taxon>
        <taxon>Chordata</taxon>
        <taxon>Craniata</taxon>
        <taxon>Vertebrata</taxon>
        <taxon>Euteleostomi</taxon>
        <taxon>Mammalia</taxon>
        <taxon>Eutheria</taxon>
        <taxon>Laurasiatheria</taxon>
        <taxon>Chiroptera</taxon>
        <taxon>Yangochiroptera</taxon>
        <taxon>Molossidae</taxon>
        <taxon>Molossus</taxon>
    </lineage>
</organism>
<comment type="caution">
    <text evidence="1">The sequence shown here is derived from an EMBL/GenBank/DDBJ whole genome shotgun (WGS) entry which is preliminary data.</text>
</comment>
<evidence type="ECO:0000313" key="1">
    <source>
        <dbReference type="EMBL" id="KAF6452517.1"/>
    </source>
</evidence>
<reference evidence="1 2" key="1">
    <citation type="journal article" date="2020" name="Nature">
        <title>Six reference-quality genomes reveal evolution of bat adaptations.</title>
        <authorList>
            <person name="Jebb D."/>
            <person name="Huang Z."/>
            <person name="Pippel M."/>
            <person name="Hughes G.M."/>
            <person name="Lavrichenko K."/>
            <person name="Devanna P."/>
            <person name="Winkler S."/>
            <person name="Jermiin L.S."/>
            <person name="Skirmuntt E.C."/>
            <person name="Katzourakis A."/>
            <person name="Burkitt-Gray L."/>
            <person name="Ray D.A."/>
            <person name="Sullivan K.A.M."/>
            <person name="Roscito J.G."/>
            <person name="Kirilenko B.M."/>
            <person name="Davalos L.M."/>
            <person name="Corthals A.P."/>
            <person name="Power M.L."/>
            <person name="Jones G."/>
            <person name="Ransome R.D."/>
            <person name="Dechmann D.K.N."/>
            <person name="Locatelli A.G."/>
            <person name="Puechmaille S.J."/>
            <person name="Fedrigo O."/>
            <person name="Jarvis E.D."/>
            <person name="Hiller M."/>
            <person name="Vernes S.C."/>
            <person name="Myers E.W."/>
            <person name="Teeling E.C."/>
        </authorList>
    </citation>
    <scope>NUCLEOTIDE SEQUENCE [LARGE SCALE GENOMIC DNA]</scope>
    <source>
        <strain evidence="1">MMolMol1</strain>
        <tissue evidence="1">Muscle</tissue>
    </source>
</reference>
<keyword evidence="2" id="KW-1185">Reference proteome</keyword>
<proteinExistence type="predicted"/>
<dbReference type="AlphaFoldDB" id="A0A7J8FXT9"/>
<protein>
    <submittedName>
        <fullName evidence="1">HMG-box containing 4</fullName>
    </submittedName>
</protein>
<gene>
    <name evidence="1" type="ORF">HJG59_006358</name>
</gene>
<dbReference type="EMBL" id="JACASF010000010">
    <property type="protein sequence ID" value="KAF6452517.1"/>
    <property type="molecule type" value="Genomic_DNA"/>
</dbReference>
<evidence type="ECO:0000313" key="2">
    <source>
        <dbReference type="Proteomes" id="UP000550707"/>
    </source>
</evidence>
<dbReference type="Proteomes" id="UP000550707">
    <property type="component" value="Unassembled WGS sequence"/>
</dbReference>
<sequence>MITTMEIFRLWNRHRRKRKGPAHKLLIQLWTC</sequence>